<dbReference type="InterPro" id="IPR055760">
    <property type="entry name" value="DUF7336"/>
</dbReference>
<evidence type="ECO:0000259" key="1">
    <source>
        <dbReference type="Pfam" id="PF24024"/>
    </source>
</evidence>
<gene>
    <name evidence="2" type="ORF">MM415B07136_0005</name>
</gene>
<proteinExistence type="predicted"/>
<reference evidence="2" key="1">
    <citation type="submission" date="2020-03" db="EMBL/GenBank/DDBJ databases">
        <title>The deep terrestrial virosphere.</title>
        <authorList>
            <person name="Holmfeldt K."/>
            <person name="Nilsson E."/>
            <person name="Simone D."/>
            <person name="Lopez-Fernandez M."/>
            <person name="Wu X."/>
            <person name="de Brujin I."/>
            <person name="Lundin D."/>
            <person name="Andersson A."/>
            <person name="Bertilsson S."/>
            <person name="Dopson M."/>
        </authorList>
    </citation>
    <scope>NUCLEOTIDE SEQUENCE</scope>
    <source>
        <strain evidence="2">MM415B07136</strain>
    </source>
</reference>
<dbReference type="EMBL" id="MT143443">
    <property type="protein sequence ID" value="QJA96886.1"/>
    <property type="molecule type" value="Genomic_DNA"/>
</dbReference>
<protein>
    <recommendedName>
        <fullName evidence="1">DUF7336 domain-containing protein</fullName>
    </recommendedName>
</protein>
<evidence type="ECO:0000313" key="2">
    <source>
        <dbReference type="EMBL" id="QJA96886.1"/>
    </source>
</evidence>
<dbReference type="Pfam" id="PF24024">
    <property type="entry name" value="DUF7336"/>
    <property type="match status" value="1"/>
</dbReference>
<accession>A0A6M3LNP8</accession>
<organism evidence="2">
    <name type="scientific">viral metagenome</name>
    <dbReference type="NCBI Taxonomy" id="1070528"/>
    <lineage>
        <taxon>unclassified sequences</taxon>
        <taxon>metagenomes</taxon>
        <taxon>organismal metagenomes</taxon>
    </lineage>
</organism>
<sequence>MPDLMDEELKKVYIVSAMWEGDGSIIEGVFNTRLKAESWCRGNPNKGCAKNVDWDIDEYEVQ</sequence>
<name>A0A6M3LNP8_9ZZZZ</name>
<dbReference type="AlphaFoldDB" id="A0A6M3LNP8"/>
<feature type="domain" description="DUF7336" evidence="1">
    <location>
        <begin position="10"/>
        <end position="62"/>
    </location>
</feature>